<proteinExistence type="predicted"/>
<name>A0A2G9C3A3_9BURK</name>
<sequence>MPVSIMSADGRLTVPKEIRQAVKAMPGTEFLWVLLRGGVLQVVPKTGKIEDLAGMLTPGPGITVSVEEMNPFR</sequence>
<keyword evidence="2" id="KW-1185">Reference proteome</keyword>
<dbReference type="EMBL" id="PEOG01000095">
    <property type="protein sequence ID" value="PIM50842.1"/>
    <property type="molecule type" value="Genomic_DNA"/>
</dbReference>
<dbReference type="AlphaFoldDB" id="A0A2G9C3A3"/>
<dbReference type="Proteomes" id="UP000231501">
    <property type="component" value="Unassembled WGS sequence"/>
</dbReference>
<protein>
    <submittedName>
        <fullName evidence="1">AbrB family transcriptional regulator</fullName>
    </submittedName>
</protein>
<dbReference type="InterPro" id="IPR037914">
    <property type="entry name" value="SpoVT-AbrB_sf"/>
</dbReference>
<comment type="caution">
    <text evidence="1">The sequence shown here is derived from an EMBL/GenBank/DDBJ whole genome shotgun (WGS) entry which is preliminary data.</text>
</comment>
<evidence type="ECO:0000313" key="1">
    <source>
        <dbReference type="EMBL" id="PIM50842.1"/>
    </source>
</evidence>
<reference evidence="1 2" key="1">
    <citation type="submission" date="2017-11" db="EMBL/GenBank/DDBJ databases">
        <title>Draft genome sequence of Mitsuaria sp. HWN-4.</title>
        <authorList>
            <person name="Gundlapally S.R."/>
        </authorList>
    </citation>
    <scope>NUCLEOTIDE SEQUENCE [LARGE SCALE GENOMIC DNA]</scope>
    <source>
        <strain evidence="1 2">HWN-4</strain>
    </source>
</reference>
<organism evidence="1 2">
    <name type="scientific">Roseateles chitinivorans</name>
    <dbReference type="NCBI Taxonomy" id="2917965"/>
    <lineage>
        <taxon>Bacteria</taxon>
        <taxon>Pseudomonadati</taxon>
        <taxon>Pseudomonadota</taxon>
        <taxon>Betaproteobacteria</taxon>
        <taxon>Burkholderiales</taxon>
        <taxon>Sphaerotilaceae</taxon>
        <taxon>Roseateles</taxon>
    </lineage>
</organism>
<dbReference type="SUPFAM" id="SSF89447">
    <property type="entry name" value="AbrB/MazE/MraZ-like"/>
    <property type="match status" value="1"/>
</dbReference>
<accession>A0A2G9C3A3</accession>
<evidence type="ECO:0000313" key="2">
    <source>
        <dbReference type="Proteomes" id="UP000231501"/>
    </source>
</evidence>
<dbReference type="OrthoDB" id="9811597at2"/>
<dbReference type="RefSeq" id="WP_099864010.1">
    <property type="nucleotide sequence ID" value="NZ_PEOG01000095.1"/>
</dbReference>
<gene>
    <name evidence="1" type="ORF">CS062_22910</name>
</gene>